<reference evidence="6" key="4">
    <citation type="submission" date="2023-01" db="EMBL/GenBank/DDBJ databases">
        <title>Draft genome sequence of Chitiniphilus shinanonensis strain NBRC 104970.</title>
        <authorList>
            <person name="Sun Q."/>
            <person name="Mori K."/>
        </authorList>
    </citation>
    <scope>NUCLEOTIDE SEQUENCE</scope>
    <source>
        <strain evidence="6">NBRC 104970</strain>
    </source>
</reference>
<evidence type="ECO:0000256" key="1">
    <source>
        <dbReference type="ARBA" id="ARBA00022801"/>
    </source>
</evidence>
<feature type="compositionally biased region" description="Pro residues" evidence="2">
    <location>
        <begin position="332"/>
        <end position="361"/>
    </location>
</feature>
<feature type="chain" id="PRO_5003379761" evidence="3">
    <location>
        <begin position="28"/>
        <end position="512"/>
    </location>
</feature>
<dbReference type="GO" id="GO:0005975">
    <property type="term" value="P:carbohydrate metabolic process"/>
    <property type="evidence" value="ECO:0007669"/>
    <property type="project" value="InterPro"/>
</dbReference>
<evidence type="ECO:0000259" key="4">
    <source>
        <dbReference type="PROSITE" id="PS51910"/>
    </source>
</evidence>
<dbReference type="CDD" id="cd12215">
    <property type="entry name" value="ChiC_BD"/>
    <property type="match status" value="1"/>
</dbReference>
<dbReference type="InterPro" id="IPR052750">
    <property type="entry name" value="GH18_Chitinase"/>
</dbReference>
<feature type="domain" description="GH18" evidence="4">
    <location>
        <begin position="28"/>
        <end position="321"/>
    </location>
</feature>
<dbReference type="GO" id="GO:0030246">
    <property type="term" value="F:carbohydrate binding"/>
    <property type="evidence" value="ECO:0007669"/>
    <property type="project" value="InterPro"/>
</dbReference>
<dbReference type="AlphaFoldDB" id="F8WSY3"/>
<name>F8WSY3_9NEIS</name>
<dbReference type="SUPFAM" id="SSF51445">
    <property type="entry name" value="(Trans)glycosidases"/>
    <property type="match status" value="1"/>
</dbReference>
<proteinExistence type="predicted"/>
<reference evidence="7" key="3">
    <citation type="journal article" date="2019" name="Int. J. Syst. Evol. Microbiol.">
        <title>The Global Catalogue of Microorganisms (GCM) 10K type strain sequencing project: providing services to taxonomists for standard genome sequencing and annotation.</title>
        <authorList>
            <consortium name="The Broad Institute Genomics Platform"/>
            <consortium name="The Broad Institute Genome Sequencing Center for Infectious Disease"/>
            <person name="Wu L."/>
            <person name="Ma J."/>
        </authorList>
    </citation>
    <scope>NUCLEOTIDE SEQUENCE [LARGE SCALE GENOMIC DNA]</scope>
    <source>
        <strain evidence="7">NBRC 104970</strain>
    </source>
</reference>
<protein>
    <submittedName>
        <fullName evidence="5">Family 18 chitinase</fullName>
    </submittedName>
</protein>
<dbReference type="GO" id="GO:0004553">
    <property type="term" value="F:hydrolase activity, hydrolyzing O-glycosyl compounds"/>
    <property type="evidence" value="ECO:0007669"/>
    <property type="project" value="InterPro"/>
</dbReference>
<dbReference type="SUPFAM" id="SSF51055">
    <property type="entry name" value="Carbohydrate binding domain"/>
    <property type="match status" value="2"/>
</dbReference>
<reference evidence="5" key="1">
    <citation type="journal article" date="2012" name="J. Biosci. Bioeng.">
        <title>Isolation of genes coding for chitin-degrading enzymes in the novel chitinolytic bacterium, Chitiniphilus shinanonensis, and characterization of a gene coding for a family 19 chitinase.</title>
        <authorList>
            <person name="Huang L."/>
            <person name="Garbulewska E."/>
            <person name="Sato K."/>
            <person name="Kato Y."/>
            <person name="Nogawa M."/>
            <person name="Taguchi G."/>
            <person name="Shimosaka M."/>
        </authorList>
    </citation>
    <scope>NUCLEOTIDE SEQUENCE</scope>
    <source>
        <strain evidence="5">SAY3</strain>
    </source>
</reference>
<dbReference type="InterPro" id="IPR001223">
    <property type="entry name" value="Glyco_hydro18_cat"/>
</dbReference>
<sequence>MSNKTKMPFGLKAMTAAVVLASGLAAAAEIAPYFEMWYGGDTSYPAPTLASAQQQLGMKSVTLAFTIARNGSCDISNDGSGNNLLDGTMKDDIANFSRGGGRVIMSFGGAAGTYVEAVCSVDQMVAMIEGMIQRHNIRAVDFDVEGGQLSNTALNNTRNSALKQLQAKYPDLFVSFTLPVLPTGLTSPGVAVVRSAADAGVRVDLVNIMAMDYGGSFSNGKKMGDLAVQAATALFSQIKPIFPNKTDAEVWAMIGVTPMIGQNDVSTEVFTLADAQTLTSFAQQKGLGRIAWWSFQRDRVGNGGLGEYSKVNTANFDFYNIFKAASSNTGPTPTPTPVTPTPTPVTPTPTPVTPTPTPVTPTPTPGSCYAAWAEGSTYNAGVLVTYNGRNYQSLVSHTAYTGTNWNPAASPTLWKDVGVCSGTGPTPTPVTPTPTPVTPTPTPVTPTPTPVTPTPTPAGTCAAAWNSATVYAAANTKVSYNGHNYQNKWWTQGDNPAQSGEWGVWKDVGSCS</sequence>
<reference evidence="6" key="2">
    <citation type="journal article" date="2014" name="Int. J. Syst. Evol. Microbiol.">
        <title>Complete genome of a new Firmicutes species belonging to the dominant human colonic microbiota ('Ruminococcus bicirculans') reveals two chromosomes and a selective capacity to utilize plant glucans.</title>
        <authorList>
            <consortium name="NISC Comparative Sequencing Program"/>
            <person name="Wegmann U."/>
            <person name="Louis P."/>
            <person name="Goesmann A."/>
            <person name="Henrissat B."/>
            <person name="Duncan S.H."/>
            <person name="Flint H.J."/>
        </authorList>
    </citation>
    <scope>NUCLEOTIDE SEQUENCE</scope>
    <source>
        <strain evidence="6">NBRC 104970</strain>
    </source>
</reference>
<dbReference type="Proteomes" id="UP001156836">
    <property type="component" value="Unassembled WGS sequence"/>
</dbReference>
<dbReference type="InterPro" id="IPR003610">
    <property type="entry name" value="CBM5/12"/>
</dbReference>
<evidence type="ECO:0000313" key="5">
    <source>
        <dbReference type="EMBL" id="BAK53970.1"/>
    </source>
</evidence>
<dbReference type="EMBL" id="BSOZ01000070">
    <property type="protein sequence ID" value="GLS05864.1"/>
    <property type="molecule type" value="Genomic_DNA"/>
</dbReference>
<dbReference type="RefSeq" id="WP_018748193.1">
    <property type="nucleotide sequence ID" value="NZ_BSOZ01000070.1"/>
</dbReference>
<evidence type="ECO:0000256" key="3">
    <source>
        <dbReference type="SAM" id="SignalP"/>
    </source>
</evidence>
<dbReference type="PANTHER" id="PTHR42976:SF1">
    <property type="entry name" value="GH18 DOMAIN-CONTAINING PROTEIN-RELATED"/>
    <property type="match status" value="1"/>
</dbReference>
<dbReference type="SMART" id="SM00495">
    <property type="entry name" value="ChtBD3"/>
    <property type="match status" value="2"/>
</dbReference>
<gene>
    <name evidence="5" type="primary">chiO</name>
    <name evidence="6" type="ORF">GCM10007860_30250</name>
</gene>
<dbReference type="InterPro" id="IPR036573">
    <property type="entry name" value="CBM_sf_5/12"/>
</dbReference>
<evidence type="ECO:0000313" key="6">
    <source>
        <dbReference type="EMBL" id="GLS05864.1"/>
    </source>
</evidence>
<dbReference type="InterPro" id="IPR017853">
    <property type="entry name" value="GH"/>
</dbReference>
<feature type="region of interest" description="Disordered" evidence="2">
    <location>
        <begin position="426"/>
        <end position="454"/>
    </location>
</feature>
<dbReference type="Pfam" id="PF02839">
    <property type="entry name" value="CBM_5_12"/>
    <property type="match status" value="2"/>
</dbReference>
<dbReference type="CDD" id="cd06543">
    <property type="entry name" value="GH18_PF-ChiA-like"/>
    <property type="match status" value="1"/>
</dbReference>
<keyword evidence="1" id="KW-0378">Hydrolase</keyword>
<keyword evidence="3" id="KW-0732">Signal</keyword>
<dbReference type="PRINTS" id="PR01217">
    <property type="entry name" value="PRICHEXTENSN"/>
</dbReference>
<evidence type="ECO:0000313" key="7">
    <source>
        <dbReference type="Proteomes" id="UP001156836"/>
    </source>
</evidence>
<evidence type="ECO:0000256" key="2">
    <source>
        <dbReference type="SAM" id="MobiDB-lite"/>
    </source>
</evidence>
<organism evidence="5">
    <name type="scientific">Chitiniphilus shinanonensis</name>
    <dbReference type="NCBI Taxonomy" id="553088"/>
    <lineage>
        <taxon>Bacteria</taxon>
        <taxon>Pseudomonadati</taxon>
        <taxon>Pseudomonadota</taxon>
        <taxon>Betaproteobacteria</taxon>
        <taxon>Neisseriales</taxon>
        <taxon>Chitinibacteraceae</taxon>
        <taxon>Chitiniphilus</taxon>
    </lineage>
</organism>
<feature type="signal peptide" evidence="3">
    <location>
        <begin position="1"/>
        <end position="27"/>
    </location>
</feature>
<keyword evidence="7" id="KW-1185">Reference proteome</keyword>
<dbReference type="EMBL" id="AB649134">
    <property type="protein sequence ID" value="BAK53970.1"/>
    <property type="molecule type" value="Genomic_DNA"/>
</dbReference>
<dbReference type="SMR" id="F8WSY3"/>
<dbReference type="PANTHER" id="PTHR42976">
    <property type="entry name" value="BIFUNCTIONAL CHITINASE/LYSOZYME-RELATED"/>
    <property type="match status" value="1"/>
</dbReference>
<accession>F8WSY3</accession>
<dbReference type="CDD" id="cd12214">
    <property type="entry name" value="ChiA1_BD"/>
    <property type="match status" value="1"/>
</dbReference>
<dbReference type="GO" id="GO:0005576">
    <property type="term" value="C:extracellular region"/>
    <property type="evidence" value="ECO:0007669"/>
    <property type="project" value="InterPro"/>
</dbReference>
<dbReference type="Gene3D" id="3.20.20.80">
    <property type="entry name" value="Glycosidases"/>
    <property type="match status" value="1"/>
</dbReference>
<feature type="region of interest" description="Disordered" evidence="2">
    <location>
        <begin position="329"/>
        <end position="361"/>
    </location>
</feature>
<dbReference type="Gene3D" id="2.10.10.20">
    <property type="entry name" value="Carbohydrate-binding module superfamily 5/12"/>
    <property type="match status" value="2"/>
</dbReference>
<dbReference type="PROSITE" id="PS51910">
    <property type="entry name" value="GH18_2"/>
    <property type="match status" value="1"/>
</dbReference>